<dbReference type="InterPro" id="IPR000073">
    <property type="entry name" value="AB_hydrolase_1"/>
</dbReference>
<evidence type="ECO:0000313" key="2">
    <source>
        <dbReference type="EMBL" id="PHT64379.1"/>
    </source>
</evidence>
<gene>
    <name evidence="2" type="ORF">T459_31730</name>
</gene>
<dbReference type="GO" id="GO:0080032">
    <property type="term" value="F:methyl jasmonate esterase activity"/>
    <property type="evidence" value="ECO:0000318"/>
    <property type="project" value="GO_Central"/>
</dbReference>
<comment type="caution">
    <text evidence="2">The sequence shown here is derived from an EMBL/GenBank/DDBJ whole genome shotgun (WGS) entry which is preliminary data.</text>
</comment>
<reference evidence="2 3" key="2">
    <citation type="journal article" date="2017" name="Genome Biol.">
        <title>New reference genome sequences of hot pepper reveal the massive evolution of plant disease-resistance genes by retroduplication.</title>
        <authorList>
            <person name="Kim S."/>
            <person name="Park J."/>
            <person name="Yeom S.I."/>
            <person name="Kim Y.M."/>
            <person name="Seo E."/>
            <person name="Kim K.T."/>
            <person name="Kim M.S."/>
            <person name="Lee J.M."/>
            <person name="Cheong K."/>
            <person name="Shin H.S."/>
            <person name="Kim S.B."/>
            <person name="Han K."/>
            <person name="Lee J."/>
            <person name="Park M."/>
            <person name="Lee H.A."/>
            <person name="Lee H.Y."/>
            <person name="Lee Y."/>
            <person name="Oh S."/>
            <person name="Lee J.H."/>
            <person name="Choi E."/>
            <person name="Choi E."/>
            <person name="Lee S.E."/>
            <person name="Jeon J."/>
            <person name="Kim H."/>
            <person name="Choi G."/>
            <person name="Song H."/>
            <person name="Lee J."/>
            <person name="Lee S.C."/>
            <person name="Kwon J.K."/>
            <person name="Lee H.Y."/>
            <person name="Koo N."/>
            <person name="Hong Y."/>
            <person name="Kim R.W."/>
            <person name="Kang W.H."/>
            <person name="Huh J.H."/>
            <person name="Kang B.C."/>
            <person name="Yang T.J."/>
            <person name="Lee Y.H."/>
            <person name="Bennetzen J.L."/>
            <person name="Choi D."/>
        </authorList>
    </citation>
    <scope>NUCLEOTIDE SEQUENCE [LARGE SCALE GENOMIC DNA]</scope>
    <source>
        <strain evidence="3">cv. CM334</strain>
    </source>
</reference>
<dbReference type="GO" id="GO:0080030">
    <property type="term" value="F:methyl indole-3-acetate esterase activity"/>
    <property type="evidence" value="ECO:0000318"/>
    <property type="project" value="GO_Central"/>
</dbReference>
<keyword evidence="3" id="KW-1185">Reference proteome</keyword>
<protein>
    <recommendedName>
        <fullName evidence="1">AB hydrolase-1 domain-containing protein</fullName>
    </recommendedName>
</protein>
<dbReference type="InterPro" id="IPR029058">
    <property type="entry name" value="AB_hydrolase_fold"/>
</dbReference>
<dbReference type="Gramene" id="PHT64379">
    <property type="protein sequence ID" value="PHT64379"/>
    <property type="gene ID" value="T459_31730"/>
</dbReference>
<reference evidence="2 3" key="1">
    <citation type="journal article" date="2014" name="Nat. Genet.">
        <title>Genome sequence of the hot pepper provides insights into the evolution of pungency in Capsicum species.</title>
        <authorList>
            <person name="Kim S."/>
            <person name="Park M."/>
            <person name="Yeom S.I."/>
            <person name="Kim Y.M."/>
            <person name="Lee J.M."/>
            <person name="Lee H.A."/>
            <person name="Seo E."/>
            <person name="Choi J."/>
            <person name="Cheong K."/>
            <person name="Kim K.T."/>
            <person name="Jung K."/>
            <person name="Lee G.W."/>
            <person name="Oh S.K."/>
            <person name="Bae C."/>
            <person name="Kim S.B."/>
            <person name="Lee H.Y."/>
            <person name="Kim S.Y."/>
            <person name="Kim M.S."/>
            <person name="Kang B.C."/>
            <person name="Jo Y.D."/>
            <person name="Yang H.B."/>
            <person name="Jeong H.J."/>
            <person name="Kang W.H."/>
            <person name="Kwon J.K."/>
            <person name="Shin C."/>
            <person name="Lim J.Y."/>
            <person name="Park J.H."/>
            <person name="Huh J.H."/>
            <person name="Kim J.S."/>
            <person name="Kim B.D."/>
            <person name="Cohen O."/>
            <person name="Paran I."/>
            <person name="Suh M.C."/>
            <person name="Lee S.B."/>
            <person name="Kim Y.K."/>
            <person name="Shin Y."/>
            <person name="Noh S.J."/>
            <person name="Park J."/>
            <person name="Seo Y.S."/>
            <person name="Kwon S.Y."/>
            <person name="Kim H.A."/>
            <person name="Park J.M."/>
            <person name="Kim H.J."/>
            <person name="Choi S.B."/>
            <person name="Bosland P.W."/>
            <person name="Reeves G."/>
            <person name="Jo S.H."/>
            <person name="Lee B.W."/>
            <person name="Cho H.T."/>
            <person name="Choi H.S."/>
            <person name="Lee M.S."/>
            <person name="Yu Y."/>
            <person name="Do Choi Y."/>
            <person name="Park B.S."/>
            <person name="van Deynze A."/>
            <person name="Ashrafi H."/>
            <person name="Hill T."/>
            <person name="Kim W.T."/>
            <person name="Pai H.S."/>
            <person name="Ahn H.K."/>
            <person name="Yeam I."/>
            <person name="Giovannoni J.J."/>
            <person name="Rose J.K."/>
            <person name="Sorensen I."/>
            <person name="Lee S.J."/>
            <person name="Kim R.W."/>
            <person name="Choi I.Y."/>
            <person name="Choi B.S."/>
            <person name="Lim J.S."/>
            <person name="Lee Y.H."/>
            <person name="Choi D."/>
        </authorList>
    </citation>
    <scope>NUCLEOTIDE SEQUENCE [LARGE SCALE GENOMIC DNA]</scope>
    <source>
        <strain evidence="3">cv. CM334</strain>
    </source>
</reference>
<sequence length="256" mass="28262">MKHFVLIHTGCHGAWCWYKIVELMKSSGHNVTALDLGASGTNAKQALDVASFSDYLSPLMEFMASLPADEKIVLVGHSFAGLSISKAMETFPEKISAAAFVAALMPGPTFSAANVYTETCGAVIPELDNRVTYDNGPENPPTTLVLGPKFLATNLYQLSPIEDLTMATKLVRPLYLYPAEEISKEMVLSRKKYGSVRRVYIIAAESKGLTKEFQRWMIENNPPDEVEEISGSDHMVMMSKPEQLFTTLLRIANSYI</sequence>
<evidence type="ECO:0000259" key="1">
    <source>
        <dbReference type="Pfam" id="PF12697"/>
    </source>
</evidence>
<dbReference type="GO" id="GO:0009694">
    <property type="term" value="P:jasmonic acid metabolic process"/>
    <property type="evidence" value="ECO:0000318"/>
    <property type="project" value="GO_Central"/>
</dbReference>
<dbReference type="Pfam" id="PF12697">
    <property type="entry name" value="Abhydrolase_6"/>
    <property type="match status" value="1"/>
</dbReference>
<name>A0A1U8E760_CAPAN</name>
<dbReference type="GO" id="GO:0009696">
    <property type="term" value="P:salicylic acid metabolic process"/>
    <property type="evidence" value="ECO:0000318"/>
    <property type="project" value="GO_Central"/>
</dbReference>
<proteinExistence type="predicted"/>
<accession>A0A1U8E760</accession>
<dbReference type="AlphaFoldDB" id="A0A1U8E760"/>
<organism evidence="2 3">
    <name type="scientific">Capsicum annuum</name>
    <name type="common">Capsicum pepper</name>
    <dbReference type="NCBI Taxonomy" id="4072"/>
    <lineage>
        <taxon>Eukaryota</taxon>
        <taxon>Viridiplantae</taxon>
        <taxon>Streptophyta</taxon>
        <taxon>Embryophyta</taxon>
        <taxon>Tracheophyta</taxon>
        <taxon>Spermatophyta</taxon>
        <taxon>Magnoliopsida</taxon>
        <taxon>eudicotyledons</taxon>
        <taxon>Gunneridae</taxon>
        <taxon>Pentapetalae</taxon>
        <taxon>asterids</taxon>
        <taxon>lamiids</taxon>
        <taxon>Solanales</taxon>
        <taxon>Solanaceae</taxon>
        <taxon>Solanoideae</taxon>
        <taxon>Capsiceae</taxon>
        <taxon>Capsicum</taxon>
    </lineage>
</organism>
<dbReference type="InterPro" id="IPR045889">
    <property type="entry name" value="MES/HNL"/>
</dbReference>
<dbReference type="SUPFAM" id="SSF53474">
    <property type="entry name" value="alpha/beta-Hydrolases"/>
    <property type="match status" value="1"/>
</dbReference>
<dbReference type="Proteomes" id="UP000222542">
    <property type="component" value="Unassembled WGS sequence"/>
</dbReference>
<evidence type="ECO:0000313" key="3">
    <source>
        <dbReference type="Proteomes" id="UP000222542"/>
    </source>
</evidence>
<dbReference type="OMA" id="LHIANSH"/>
<feature type="domain" description="AB hydrolase-1" evidence="1">
    <location>
        <begin position="4"/>
        <end position="244"/>
    </location>
</feature>
<dbReference type="PANTHER" id="PTHR10992">
    <property type="entry name" value="METHYLESTERASE FAMILY MEMBER"/>
    <property type="match status" value="1"/>
</dbReference>
<dbReference type="OrthoDB" id="1263307at2759"/>
<dbReference type="FunFam" id="3.40.50.1820:FF:000051">
    <property type="entry name" value="(S)-hydroxynitrile lyase"/>
    <property type="match status" value="1"/>
</dbReference>
<accession>A0A1U8E8L5</accession>
<dbReference type="GO" id="GO:0080031">
    <property type="term" value="F:methyl salicylate esterase activity"/>
    <property type="evidence" value="ECO:0000318"/>
    <property type="project" value="GO_Central"/>
</dbReference>
<dbReference type="EMBL" id="AYRZ02000015">
    <property type="protein sequence ID" value="PHT64379.1"/>
    <property type="molecule type" value="Genomic_DNA"/>
</dbReference>
<dbReference type="SMR" id="A0A1U8E760"/>
<dbReference type="Gene3D" id="3.40.50.1820">
    <property type="entry name" value="alpha/beta hydrolase"/>
    <property type="match status" value="1"/>
</dbReference>
<dbReference type="PANTHER" id="PTHR10992:SF1036">
    <property type="entry name" value="AB HYDROLASE-1 DOMAIN-CONTAINING PROTEIN"/>
    <property type="match status" value="1"/>
</dbReference>